<reference evidence="1 2" key="1">
    <citation type="journal article" date="2019" name="Genome Biol. Evol.">
        <title>Day and night: Metabolic profiles and evolutionary relationships of six axenic non-marine cyanobacteria.</title>
        <authorList>
            <person name="Will S.E."/>
            <person name="Henke P."/>
            <person name="Boedeker C."/>
            <person name="Huang S."/>
            <person name="Brinkmann H."/>
            <person name="Rohde M."/>
            <person name="Jarek M."/>
            <person name="Friedl T."/>
            <person name="Seufert S."/>
            <person name="Schumacher M."/>
            <person name="Overmann J."/>
            <person name="Neumann-Schaal M."/>
            <person name="Petersen J."/>
        </authorList>
    </citation>
    <scope>NUCLEOTIDE SEQUENCE [LARGE SCALE GENOMIC DNA]</scope>
    <source>
        <strain evidence="1 2">SAG 39.79</strain>
    </source>
</reference>
<dbReference type="EMBL" id="RSCK01000059">
    <property type="protein sequence ID" value="RUT07493.1"/>
    <property type="molecule type" value="Genomic_DNA"/>
</dbReference>
<name>A0AB37UDR3_9CYAN</name>
<organism evidence="1 2">
    <name type="scientific">Chroococcidiopsis cubana SAG 39.79</name>
    <dbReference type="NCBI Taxonomy" id="388085"/>
    <lineage>
        <taxon>Bacteria</taxon>
        <taxon>Bacillati</taxon>
        <taxon>Cyanobacteriota</taxon>
        <taxon>Cyanophyceae</taxon>
        <taxon>Chroococcidiopsidales</taxon>
        <taxon>Chroococcidiopsidaceae</taxon>
        <taxon>Chroococcidiopsis</taxon>
    </lineage>
</organism>
<sequence length="74" mass="8573">MMPSVEFQARVENGKIVIPEEYQQELSEVATVKIVILKQSRKQITPFDIMDELAQNPVSISGIRMISREEMHER</sequence>
<dbReference type="AlphaFoldDB" id="A0AB37UDR3"/>
<accession>A0AB37UDR3</accession>
<protein>
    <recommendedName>
        <fullName evidence="3">SpoVT-AbrB domain-containing protein</fullName>
    </recommendedName>
</protein>
<gene>
    <name evidence="1" type="ORF">DSM107010_49650</name>
</gene>
<proteinExistence type="predicted"/>
<dbReference type="Proteomes" id="UP000282574">
    <property type="component" value="Unassembled WGS sequence"/>
</dbReference>
<keyword evidence="2" id="KW-1185">Reference proteome</keyword>
<comment type="caution">
    <text evidence="1">The sequence shown here is derived from an EMBL/GenBank/DDBJ whole genome shotgun (WGS) entry which is preliminary data.</text>
</comment>
<dbReference type="RefSeq" id="WP_015156249.1">
    <property type="nucleotide sequence ID" value="NZ_JAVKZF010000003.1"/>
</dbReference>
<evidence type="ECO:0000313" key="2">
    <source>
        <dbReference type="Proteomes" id="UP000282574"/>
    </source>
</evidence>
<evidence type="ECO:0000313" key="1">
    <source>
        <dbReference type="EMBL" id="RUT07493.1"/>
    </source>
</evidence>
<evidence type="ECO:0008006" key="3">
    <source>
        <dbReference type="Google" id="ProtNLM"/>
    </source>
</evidence>